<name>A0A7H9BFK4_9NEIS</name>
<dbReference type="GO" id="GO:0016705">
    <property type="term" value="F:oxidoreductase activity, acting on paired donors, with incorporation or reduction of molecular oxygen"/>
    <property type="evidence" value="ECO:0007669"/>
    <property type="project" value="InterPro"/>
</dbReference>
<evidence type="ECO:0000256" key="3">
    <source>
        <dbReference type="ARBA" id="ARBA00005349"/>
    </source>
</evidence>
<dbReference type="Gene3D" id="3.30.9.10">
    <property type="entry name" value="D-Amino Acid Oxidase, subunit A, domain 2"/>
    <property type="match status" value="1"/>
</dbReference>
<evidence type="ECO:0000313" key="9">
    <source>
        <dbReference type="EMBL" id="QLG87493.1"/>
    </source>
</evidence>
<sequence>MLIERLPLHIDILIVGGGPVGALLAQRLCNTGHDVLLVEAKHEIGKDPRALAIAQSSIAALQNAKLWHESLGATPIKKVHVSQAGTLGRTVLDAQELDLDYLGCTIPYQALAQHALDTMKNGAASIALGVKVSHIQQMARFAQVKMQTALGEHEMTCRLLVLADGGQLLAQLHDVKQSIKSYEQHAVLAQIKPRHPHQGIAFERFADDGPLALLPNGIDYTLVWTQTPEQAAQRLALSDEAFIAEVELRFADRMTGFAAVAERASWPLALKTLNSVIGQRVVLIGNAAQTLHPVAGQGLNLGLRDAETLAQVLAATPKSQLGEATSLQRYKQLRQRDAGLVTAFTDSLIGIFDSPSIPIKHARSLGLLAIDHVTWLRKGFAKRMVYGAR</sequence>
<dbReference type="EMBL" id="CP058627">
    <property type="protein sequence ID" value="QLG87493.1"/>
    <property type="molecule type" value="Genomic_DNA"/>
</dbReference>
<dbReference type="NCBIfam" id="TIGR01988">
    <property type="entry name" value="Ubi-OHases"/>
    <property type="match status" value="1"/>
</dbReference>
<dbReference type="InterPro" id="IPR010971">
    <property type="entry name" value="UbiH/COQ6"/>
</dbReference>
<dbReference type="PRINTS" id="PR00420">
    <property type="entry name" value="RNGMNOXGNASE"/>
</dbReference>
<evidence type="ECO:0000256" key="5">
    <source>
        <dbReference type="ARBA" id="ARBA00022827"/>
    </source>
</evidence>
<keyword evidence="5" id="KW-0274">FAD</keyword>
<comment type="pathway">
    <text evidence="2">Cofactor biosynthesis; ubiquinone biosynthesis.</text>
</comment>
<dbReference type="GO" id="GO:0006744">
    <property type="term" value="P:ubiquinone biosynthetic process"/>
    <property type="evidence" value="ECO:0007669"/>
    <property type="project" value="UniProtKB-UniPathway"/>
</dbReference>
<keyword evidence="6" id="KW-0560">Oxidoreductase</keyword>
<evidence type="ECO:0000259" key="8">
    <source>
        <dbReference type="Pfam" id="PF01494"/>
    </source>
</evidence>
<dbReference type="InterPro" id="IPR018168">
    <property type="entry name" value="Ubi_Hdrlase_CS"/>
</dbReference>
<dbReference type="UniPathway" id="UPA00232"/>
<dbReference type="Pfam" id="PF01494">
    <property type="entry name" value="FAD_binding_3"/>
    <property type="match status" value="1"/>
</dbReference>
<feature type="domain" description="FAD-binding" evidence="8">
    <location>
        <begin position="10"/>
        <end position="342"/>
    </location>
</feature>
<keyword evidence="4" id="KW-0285">Flavoprotein</keyword>
<dbReference type="AlphaFoldDB" id="A0A7H9BFK4"/>
<dbReference type="GO" id="GO:0004497">
    <property type="term" value="F:monooxygenase activity"/>
    <property type="evidence" value="ECO:0007669"/>
    <property type="project" value="UniProtKB-KW"/>
</dbReference>
<dbReference type="InterPro" id="IPR036188">
    <property type="entry name" value="FAD/NAD-bd_sf"/>
</dbReference>
<keyword evidence="7 9" id="KW-0503">Monooxygenase</keyword>
<comment type="cofactor">
    <cofactor evidence="1">
        <name>FAD</name>
        <dbReference type="ChEBI" id="CHEBI:57692"/>
    </cofactor>
</comment>
<dbReference type="InterPro" id="IPR002938">
    <property type="entry name" value="FAD-bd"/>
</dbReference>
<dbReference type="KEGG" id="chiz:HQ393_04080"/>
<dbReference type="Proteomes" id="UP000509597">
    <property type="component" value="Chromosome"/>
</dbReference>
<dbReference type="PANTHER" id="PTHR43876:SF7">
    <property type="entry name" value="UBIQUINONE BIOSYNTHESIS MONOOXYGENASE COQ6, MITOCHONDRIAL"/>
    <property type="match status" value="1"/>
</dbReference>
<dbReference type="SUPFAM" id="SSF51905">
    <property type="entry name" value="FAD/NAD(P)-binding domain"/>
    <property type="match status" value="1"/>
</dbReference>
<evidence type="ECO:0000256" key="7">
    <source>
        <dbReference type="ARBA" id="ARBA00023033"/>
    </source>
</evidence>
<protein>
    <submittedName>
        <fullName evidence="9">FAD-dependent monooxygenase</fullName>
    </submittedName>
</protein>
<dbReference type="GO" id="GO:0071949">
    <property type="term" value="F:FAD binding"/>
    <property type="evidence" value="ECO:0007669"/>
    <property type="project" value="InterPro"/>
</dbReference>
<proteinExistence type="inferred from homology"/>
<dbReference type="RefSeq" id="WP_179357576.1">
    <property type="nucleotide sequence ID" value="NZ_CP058627.1"/>
</dbReference>
<evidence type="ECO:0000256" key="1">
    <source>
        <dbReference type="ARBA" id="ARBA00001974"/>
    </source>
</evidence>
<dbReference type="InterPro" id="IPR051205">
    <property type="entry name" value="UbiH/COQ6_monooxygenase"/>
</dbReference>
<dbReference type="PROSITE" id="PS01304">
    <property type="entry name" value="UBIH"/>
    <property type="match status" value="1"/>
</dbReference>
<organism evidence="9 10">
    <name type="scientific">Chitinibacter bivalviorum</name>
    <dbReference type="NCBI Taxonomy" id="2739434"/>
    <lineage>
        <taxon>Bacteria</taxon>
        <taxon>Pseudomonadati</taxon>
        <taxon>Pseudomonadota</taxon>
        <taxon>Betaproteobacteria</taxon>
        <taxon>Neisseriales</taxon>
        <taxon>Chitinibacteraceae</taxon>
        <taxon>Chitinibacter</taxon>
    </lineage>
</organism>
<evidence type="ECO:0000256" key="2">
    <source>
        <dbReference type="ARBA" id="ARBA00004749"/>
    </source>
</evidence>
<keyword evidence="10" id="KW-1185">Reference proteome</keyword>
<evidence type="ECO:0000256" key="6">
    <source>
        <dbReference type="ARBA" id="ARBA00023002"/>
    </source>
</evidence>
<dbReference type="PANTHER" id="PTHR43876">
    <property type="entry name" value="UBIQUINONE BIOSYNTHESIS MONOOXYGENASE COQ6, MITOCHONDRIAL"/>
    <property type="match status" value="1"/>
</dbReference>
<gene>
    <name evidence="9" type="ORF">HQ393_04080</name>
</gene>
<reference evidence="9 10" key="1">
    <citation type="submission" date="2020-07" db="EMBL/GenBank/DDBJ databases">
        <title>Complete genome sequence of Chitinibacter sp. 2T18.</title>
        <authorList>
            <person name="Bae J.-W."/>
            <person name="Choi J.-W."/>
        </authorList>
    </citation>
    <scope>NUCLEOTIDE SEQUENCE [LARGE SCALE GENOMIC DNA]</scope>
    <source>
        <strain evidence="9 10">2T18</strain>
    </source>
</reference>
<evidence type="ECO:0000313" key="10">
    <source>
        <dbReference type="Proteomes" id="UP000509597"/>
    </source>
</evidence>
<comment type="similarity">
    <text evidence="3">Belongs to the UbiH/COQ6 family.</text>
</comment>
<accession>A0A7H9BFK4</accession>
<evidence type="ECO:0000256" key="4">
    <source>
        <dbReference type="ARBA" id="ARBA00022630"/>
    </source>
</evidence>
<dbReference type="Gene3D" id="3.50.50.60">
    <property type="entry name" value="FAD/NAD(P)-binding domain"/>
    <property type="match status" value="2"/>
</dbReference>